<evidence type="ECO:0000313" key="1">
    <source>
        <dbReference type="EMBL" id="CAG8743932.1"/>
    </source>
</evidence>
<feature type="non-terminal residue" evidence="1">
    <location>
        <position position="1"/>
    </location>
</feature>
<comment type="caution">
    <text evidence="1">The sequence shown here is derived from an EMBL/GenBank/DDBJ whole genome shotgun (WGS) entry which is preliminary data.</text>
</comment>
<evidence type="ECO:0000313" key="2">
    <source>
        <dbReference type="Proteomes" id="UP000789759"/>
    </source>
</evidence>
<proteinExistence type="predicted"/>
<reference evidence="1" key="1">
    <citation type="submission" date="2021-06" db="EMBL/GenBank/DDBJ databases">
        <authorList>
            <person name="Kallberg Y."/>
            <person name="Tangrot J."/>
            <person name="Rosling A."/>
        </authorList>
    </citation>
    <scope>NUCLEOTIDE SEQUENCE</scope>
    <source>
        <strain evidence="1">FL966</strain>
    </source>
</reference>
<organism evidence="1 2">
    <name type="scientific">Cetraspora pellucida</name>
    <dbReference type="NCBI Taxonomy" id="1433469"/>
    <lineage>
        <taxon>Eukaryota</taxon>
        <taxon>Fungi</taxon>
        <taxon>Fungi incertae sedis</taxon>
        <taxon>Mucoromycota</taxon>
        <taxon>Glomeromycotina</taxon>
        <taxon>Glomeromycetes</taxon>
        <taxon>Diversisporales</taxon>
        <taxon>Gigasporaceae</taxon>
        <taxon>Cetraspora</taxon>
    </lineage>
</organism>
<dbReference type="Proteomes" id="UP000789759">
    <property type="component" value="Unassembled WGS sequence"/>
</dbReference>
<keyword evidence="2" id="KW-1185">Reference proteome</keyword>
<dbReference type="AlphaFoldDB" id="A0A9N9IQL8"/>
<name>A0A9N9IQL8_9GLOM</name>
<accession>A0A9N9IQL8</accession>
<protein>
    <submittedName>
        <fullName evidence="1">1514_t:CDS:1</fullName>
    </submittedName>
</protein>
<gene>
    <name evidence="1" type="ORF">CPELLU_LOCUS14252</name>
</gene>
<sequence>LEVIQKMIAKCNRKENCEAVVIGNCGFRSWMSYTVRPGISKMIDLPPRGLEG</sequence>
<dbReference type="EMBL" id="CAJVQA010016585">
    <property type="protein sequence ID" value="CAG8743932.1"/>
    <property type="molecule type" value="Genomic_DNA"/>
</dbReference>